<comment type="subcellular location">
    <subcellularLocation>
        <location evidence="1">Secreted</location>
    </subcellularLocation>
</comment>
<dbReference type="PANTHER" id="PTHR38340">
    <property type="entry name" value="S-LAYER PROTEIN"/>
    <property type="match status" value="1"/>
</dbReference>
<dbReference type="EMBL" id="JAHXZI010000001">
    <property type="protein sequence ID" value="MBW6432738.1"/>
    <property type="molecule type" value="Genomic_DNA"/>
</dbReference>
<evidence type="ECO:0000313" key="5">
    <source>
        <dbReference type="Proteomes" id="UP001519863"/>
    </source>
</evidence>
<accession>A0ABS7AVF8</accession>
<evidence type="ECO:0000256" key="2">
    <source>
        <dbReference type="ARBA" id="ARBA00022525"/>
    </source>
</evidence>
<dbReference type="Pfam" id="PF00353">
    <property type="entry name" value="HemolysinCabind"/>
    <property type="match status" value="2"/>
</dbReference>
<evidence type="ECO:0000313" key="4">
    <source>
        <dbReference type="EMBL" id="MBW6432738.1"/>
    </source>
</evidence>
<feature type="signal peptide" evidence="3">
    <location>
        <begin position="1"/>
        <end position="27"/>
    </location>
</feature>
<organism evidence="4 5">
    <name type="scientific">Actinoplanes hulinensis</name>
    <dbReference type="NCBI Taxonomy" id="1144547"/>
    <lineage>
        <taxon>Bacteria</taxon>
        <taxon>Bacillati</taxon>
        <taxon>Actinomycetota</taxon>
        <taxon>Actinomycetes</taxon>
        <taxon>Micromonosporales</taxon>
        <taxon>Micromonosporaceae</taxon>
        <taxon>Actinoplanes</taxon>
    </lineage>
</organism>
<dbReference type="InterPro" id="IPR011049">
    <property type="entry name" value="Serralysin-like_metalloprot_C"/>
</dbReference>
<evidence type="ECO:0000256" key="3">
    <source>
        <dbReference type="SAM" id="SignalP"/>
    </source>
</evidence>
<dbReference type="PANTHER" id="PTHR38340:SF1">
    <property type="entry name" value="S-LAYER PROTEIN"/>
    <property type="match status" value="1"/>
</dbReference>
<sequence length="233" mass="22843">MSLFRKSITVAGVAAAVVALASAPAYAAAGGTVSTTAGIDVIFTAARGAANDVVVTHSGRTVTVDDRVALKAGKGCSKVRGDATKVRCTVRADWDLFVADLGDRSDRFVNKSAARLFVEGGTGNDRITGGSNGDYLAGNSGKDVISGRGGNDQVVGGSGADTLYGGAGNDGVGGGTGSDVLKGGAGDDSLGGYTGNDVLYGNSGADRLDGGANGGRGDTCVDSATTARAGCEH</sequence>
<dbReference type="InterPro" id="IPR001343">
    <property type="entry name" value="Hemolysn_Ca-bd"/>
</dbReference>
<dbReference type="RefSeq" id="WP_220142300.1">
    <property type="nucleotide sequence ID" value="NZ_JAHXZI010000001.1"/>
</dbReference>
<gene>
    <name evidence="4" type="ORF">KZ829_03155</name>
</gene>
<keyword evidence="2" id="KW-0964">Secreted</keyword>
<keyword evidence="3" id="KW-0732">Signal</keyword>
<protein>
    <recommendedName>
        <fullName evidence="6">Calcium-binding protein</fullName>
    </recommendedName>
</protein>
<dbReference type="InterPro" id="IPR050557">
    <property type="entry name" value="RTX_toxin/Mannuronan_C5-epim"/>
</dbReference>
<evidence type="ECO:0000256" key="1">
    <source>
        <dbReference type="ARBA" id="ARBA00004613"/>
    </source>
</evidence>
<name>A0ABS7AVF8_9ACTN</name>
<dbReference type="Gene3D" id="2.150.10.10">
    <property type="entry name" value="Serralysin-like metalloprotease, C-terminal"/>
    <property type="match status" value="2"/>
</dbReference>
<evidence type="ECO:0008006" key="6">
    <source>
        <dbReference type="Google" id="ProtNLM"/>
    </source>
</evidence>
<reference evidence="4 5" key="1">
    <citation type="journal article" date="2013" name="Antonie Van Leeuwenhoek">
        <title>Actinoplanes hulinensis sp. nov., a novel actinomycete isolated from soybean root (Glycine max (L.) Merr).</title>
        <authorList>
            <person name="Shen Y."/>
            <person name="Liu C."/>
            <person name="Wang X."/>
            <person name="Zhao J."/>
            <person name="Jia F."/>
            <person name="Zhang Y."/>
            <person name="Wang L."/>
            <person name="Yang D."/>
            <person name="Xiang W."/>
        </authorList>
    </citation>
    <scope>NUCLEOTIDE SEQUENCE [LARGE SCALE GENOMIC DNA]</scope>
    <source>
        <strain evidence="4 5">NEAU-M9</strain>
    </source>
</reference>
<proteinExistence type="predicted"/>
<feature type="chain" id="PRO_5045798941" description="Calcium-binding protein" evidence="3">
    <location>
        <begin position="28"/>
        <end position="233"/>
    </location>
</feature>
<dbReference type="Proteomes" id="UP001519863">
    <property type="component" value="Unassembled WGS sequence"/>
</dbReference>
<comment type="caution">
    <text evidence="4">The sequence shown here is derived from an EMBL/GenBank/DDBJ whole genome shotgun (WGS) entry which is preliminary data.</text>
</comment>
<dbReference type="SUPFAM" id="SSF51120">
    <property type="entry name" value="beta-Roll"/>
    <property type="match status" value="1"/>
</dbReference>
<dbReference type="PRINTS" id="PR00313">
    <property type="entry name" value="CABNDNGRPT"/>
</dbReference>
<keyword evidence="5" id="KW-1185">Reference proteome</keyword>